<dbReference type="EMBL" id="JACJST010000017">
    <property type="protein sequence ID" value="MBD2569694.1"/>
    <property type="molecule type" value="Genomic_DNA"/>
</dbReference>
<comment type="caution">
    <text evidence="3">The sequence shown here is derived from an EMBL/GenBank/DDBJ whole genome shotgun (WGS) entry which is preliminary data.</text>
</comment>
<dbReference type="RefSeq" id="WP_190716721.1">
    <property type="nucleotide sequence ID" value="NZ_JACJST010000017.1"/>
</dbReference>
<dbReference type="Proteomes" id="UP000640531">
    <property type="component" value="Unassembled WGS sequence"/>
</dbReference>
<evidence type="ECO:0000256" key="1">
    <source>
        <dbReference type="SAM" id="MobiDB-lite"/>
    </source>
</evidence>
<keyword evidence="2" id="KW-0812">Transmembrane</keyword>
<organism evidence="3 4">
    <name type="scientific">Anabaena lutea FACHB-196</name>
    <dbReference type="NCBI Taxonomy" id="2692881"/>
    <lineage>
        <taxon>Bacteria</taxon>
        <taxon>Bacillati</taxon>
        <taxon>Cyanobacteriota</taxon>
        <taxon>Cyanophyceae</taxon>
        <taxon>Nostocales</taxon>
        <taxon>Nostocaceae</taxon>
        <taxon>Anabaena</taxon>
    </lineage>
</organism>
<feature type="transmembrane region" description="Helical" evidence="2">
    <location>
        <begin position="74"/>
        <end position="96"/>
    </location>
</feature>
<proteinExistence type="predicted"/>
<evidence type="ECO:0000313" key="3">
    <source>
        <dbReference type="EMBL" id="MBD2569694.1"/>
    </source>
</evidence>
<keyword evidence="2" id="KW-0472">Membrane</keyword>
<reference evidence="3 4" key="1">
    <citation type="journal article" date="2020" name="ISME J.">
        <title>Comparative genomics reveals insights into cyanobacterial evolution and habitat adaptation.</title>
        <authorList>
            <person name="Chen M.Y."/>
            <person name="Teng W.K."/>
            <person name="Zhao L."/>
            <person name="Hu C.X."/>
            <person name="Zhou Y.K."/>
            <person name="Han B.P."/>
            <person name="Song L.R."/>
            <person name="Shu W.S."/>
        </authorList>
    </citation>
    <scope>NUCLEOTIDE SEQUENCE [LARGE SCALE GENOMIC DNA]</scope>
    <source>
        <strain evidence="3 4">FACHB-196</strain>
    </source>
</reference>
<name>A0ABR8FL98_9NOST</name>
<feature type="compositionally biased region" description="Low complexity" evidence="1">
    <location>
        <begin position="867"/>
        <end position="876"/>
    </location>
</feature>
<accession>A0ABR8FL98</accession>
<evidence type="ECO:0000313" key="4">
    <source>
        <dbReference type="Proteomes" id="UP000640531"/>
    </source>
</evidence>
<sequence>MRIPNTVQELLKGYRTSRKVLSSSINDVRNTTRLVNKQRLENIKLTKDLKKVSDKVLEKVPGSTAVAKAGKASLALGGIVIGLGTFGILMIDLYWLRPMLQKAQESFNNSLAKDLSKALTQITINRSKIKQLELSDQRTRDRAYALEKQIPSIKKDANDALYETRKGREILEGKISESKKQANDALYEVRAGRQILEGKIAESRKLGNDALYEVRAGRDILEAKVSEARKLGNDALYETRQGRTLLDTLSKQYNELSLKFKQGLGDSISSTIAALKADIQSAKAIAQKAETKNGLQDASINAAVEQTKALARAFDAVPKASDLFQVRSEVDLLRQTNQYQLDALTARDAALAGSINNLAANDAKLAASIDKANNKVNTPDLSPLQKELDDKFNAFVTKNNKDLNIRDLKTKDLAKSELSKEFDKRIADFEKLSNLTSEQRFQEFKKQNSKDLVQSELSKEFDKKIADFEKLSDLSADQRFKEFQKENAIALGLKGSELEKVDASLKLDINGLKQELKKVGTEINGLDTKIKEREKVDIEANQKLDKMIPLISSIPLIPGKVADTIKPSIPTLPQINTEVGKAICKSFNGGCGKQSLDKQSADINSADKANNNDLLNKLNAGANAGQLALLTKIDNKLGAQIVGGIGGKLVDGFKWLQLDRVLNVLTFAATVQNHLMLSNDIGQTLLGAFNNILQLIGIKDDKGQAVNVGEIIGNTIENIIKGIVGTENYATLSLAWSKANRIYQASTNILNSFQGLASSILNGLELVAGQNGKIGNALRKAGQVLDDAYGWMNPQPKINRITNFLEGLQQGASTIQQVTQVPLDIISQTTELTNSTTELLKVWKEDDKPENKAAPIPEPDKLKADEAAAAAASAGKETPEADLEADE</sequence>
<protein>
    <submittedName>
        <fullName evidence="3">Uncharacterized protein</fullName>
    </submittedName>
</protein>
<gene>
    <name evidence="3" type="ORF">H6G59_17700</name>
</gene>
<keyword evidence="4" id="KW-1185">Reference proteome</keyword>
<evidence type="ECO:0000256" key="2">
    <source>
        <dbReference type="SAM" id="Phobius"/>
    </source>
</evidence>
<keyword evidence="2" id="KW-1133">Transmembrane helix</keyword>
<feature type="region of interest" description="Disordered" evidence="1">
    <location>
        <begin position="843"/>
        <end position="887"/>
    </location>
</feature>